<accession>A0A317CWL2</accession>
<evidence type="ECO:0000313" key="7">
    <source>
        <dbReference type="Proteomes" id="UP000245539"/>
    </source>
</evidence>
<dbReference type="RefSeq" id="WP_109835644.1">
    <property type="nucleotide sequence ID" value="NZ_QGKM01000001.1"/>
</dbReference>
<dbReference type="EMBL" id="QGKM01000001">
    <property type="protein sequence ID" value="PWR00663.1"/>
    <property type="molecule type" value="Genomic_DNA"/>
</dbReference>
<dbReference type="FunFam" id="1.10.10.10:FF:000001">
    <property type="entry name" value="LysR family transcriptional regulator"/>
    <property type="match status" value="1"/>
</dbReference>
<dbReference type="PROSITE" id="PS50931">
    <property type="entry name" value="HTH_LYSR"/>
    <property type="match status" value="1"/>
</dbReference>
<evidence type="ECO:0000256" key="1">
    <source>
        <dbReference type="ARBA" id="ARBA00009437"/>
    </source>
</evidence>
<gene>
    <name evidence="6" type="ORF">DKW60_00195</name>
</gene>
<organism evidence="6 7">
    <name type="scientific">Leucothrix pacifica</name>
    <dbReference type="NCBI Taxonomy" id="1247513"/>
    <lineage>
        <taxon>Bacteria</taxon>
        <taxon>Pseudomonadati</taxon>
        <taxon>Pseudomonadota</taxon>
        <taxon>Gammaproteobacteria</taxon>
        <taxon>Thiotrichales</taxon>
        <taxon>Thiotrichaceae</taxon>
        <taxon>Leucothrix</taxon>
    </lineage>
</organism>
<reference evidence="6 7" key="1">
    <citation type="submission" date="2018-05" db="EMBL/GenBank/DDBJ databases">
        <title>Leucothrix arctica sp. nov., isolated from Arctic seawater.</title>
        <authorList>
            <person name="Choi A."/>
            <person name="Baek K."/>
        </authorList>
    </citation>
    <scope>NUCLEOTIDE SEQUENCE [LARGE SCALE GENOMIC DNA]</scope>
    <source>
        <strain evidence="6 7">JCM 18388</strain>
    </source>
</reference>
<dbReference type="OrthoDB" id="5526340at2"/>
<dbReference type="Gene3D" id="3.40.190.10">
    <property type="entry name" value="Periplasmic binding protein-like II"/>
    <property type="match status" value="2"/>
</dbReference>
<dbReference type="GO" id="GO:0003700">
    <property type="term" value="F:DNA-binding transcription factor activity"/>
    <property type="evidence" value="ECO:0007669"/>
    <property type="project" value="InterPro"/>
</dbReference>
<dbReference type="SUPFAM" id="SSF46785">
    <property type="entry name" value="Winged helix' DNA-binding domain"/>
    <property type="match status" value="1"/>
</dbReference>
<dbReference type="PANTHER" id="PTHR30537">
    <property type="entry name" value="HTH-TYPE TRANSCRIPTIONAL REGULATOR"/>
    <property type="match status" value="1"/>
</dbReference>
<keyword evidence="7" id="KW-1185">Reference proteome</keyword>
<dbReference type="PANTHER" id="PTHR30537:SF74">
    <property type="entry name" value="HTH-TYPE TRANSCRIPTIONAL REGULATOR TRPI"/>
    <property type="match status" value="1"/>
</dbReference>
<protein>
    <submittedName>
        <fullName evidence="6">LysR family transcriptional regulator</fullName>
    </submittedName>
</protein>
<feature type="domain" description="HTH lysR-type" evidence="5">
    <location>
        <begin position="9"/>
        <end position="66"/>
    </location>
</feature>
<dbReference type="InterPro" id="IPR000847">
    <property type="entry name" value="LysR_HTH_N"/>
</dbReference>
<dbReference type="PRINTS" id="PR00039">
    <property type="entry name" value="HTHLYSR"/>
</dbReference>
<dbReference type="Pfam" id="PF00126">
    <property type="entry name" value="HTH_1"/>
    <property type="match status" value="1"/>
</dbReference>
<dbReference type="Gene3D" id="1.10.10.10">
    <property type="entry name" value="Winged helix-like DNA-binding domain superfamily/Winged helix DNA-binding domain"/>
    <property type="match status" value="1"/>
</dbReference>
<dbReference type="InterPro" id="IPR058163">
    <property type="entry name" value="LysR-type_TF_proteobact-type"/>
</dbReference>
<evidence type="ECO:0000256" key="3">
    <source>
        <dbReference type="ARBA" id="ARBA00023125"/>
    </source>
</evidence>
<comment type="caution">
    <text evidence="6">The sequence shown here is derived from an EMBL/GenBank/DDBJ whole genome shotgun (WGS) entry which is preliminary data.</text>
</comment>
<evidence type="ECO:0000259" key="5">
    <source>
        <dbReference type="PROSITE" id="PS50931"/>
    </source>
</evidence>
<dbReference type="InterPro" id="IPR036388">
    <property type="entry name" value="WH-like_DNA-bd_sf"/>
</dbReference>
<dbReference type="InterPro" id="IPR036390">
    <property type="entry name" value="WH_DNA-bd_sf"/>
</dbReference>
<dbReference type="AlphaFoldDB" id="A0A317CWL2"/>
<dbReference type="Proteomes" id="UP000245539">
    <property type="component" value="Unassembled WGS sequence"/>
</dbReference>
<keyword evidence="2" id="KW-0805">Transcription regulation</keyword>
<keyword evidence="4" id="KW-0804">Transcription</keyword>
<name>A0A317CWL2_9GAMM</name>
<evidence type="ECO:0000313" key="6">
    <source>
        <dbReference type="EMBL" id="PWR00663.1"/>
    </source>
</evidence>
<dbReference type="GO" id="GO:0006351">
    <property type="term" value="P:DNA-templated transcription"/>
    <property type="evidence" value="ECO:0007669"/>
    <property type="project" value="TreeGrafter"/>
</dbReference>
<dbReference type="Pfam" id="PF03466">
    <property type="entry name" value="LysR_substrate"/>
    <property type="match status" value="1"/>
</dbReference>
<evidence type="ECO:0000256" key="2">
    <source>
        <dbReference type="ARBA" id="ARBA00023015"/>
    </source>
</evidence>
<comment type="similarity">
    <text evidence="1">Belongs to the LysR transcriptional regulatory family.</text>
</comment>
<dbReference type="InterPro" id="IPR005119">
    <property type="entry name" value="LysR_subst-bd"/>
</dbReference>
<evidence type="ECO:0000256" key="4">
    <source>
        <dbReference type="ARBA" id="ARBA00023163"/>
    </source>
</evidence>
<dbReference type="GO" id="GO:0043565">
    <property type="term" value="F:sequence-specific DNA binding"/>
    <property type="evidence" value="ECO:0007669"/>
    <property type="project" value="TreeGrafter"/>
</dbReference>
<sequence length="303" mass="33764">MQNKQSPLPPLNWLKTFASAARLLNFTAAADELNMTQSAVSQQVRLLEDHLGRQLFNRQHKKLTLTNSGMAYLPAVQEALELVQRATHDIFSPLKYGVLTLQVNTAFLLLWLTPRLPEFNRLNPGIELRLSSINWDNDYSGMSTDLTIRHGRGDWTDHSALCLVNPRLRPFGTPEIAAQVQQPKDLQQVALIDVLGNHQQWNDWLSSVGLKGESAIPGVRHQVDTAAAAVSLTKHGGGVCLGYDELLDLEVSAGHLVPLFSNYVDTVDSYYLSYNQNRPLSQAAQLFKNWLCTQLSITPTQPS</sequence>
<keyword evidence="3" id="KW-0238">DNA-binding</keyword>
<proteinExistence type="inferred from homology"/>
<dbReference type="SUPFAM" id="SSF53850">
    <property type="entry name" value="Periplasmic binding protein-like II"/>
    <property type="match status" value="1"/>
</dbReference>